<evidence type="ECO:0000313" key="1">
    <source>
        <dbReference type="EMBL" id="ROT74509.1"/>
    </source>
</evidence>
<evidence type="ECO:0008006" key="3">
    <source>
        <dbReference type="Google" id="ProtNLM"/>
    </source>
</evidence>
<evidence type="ECO:0000313" key="2">
    <source>
        <dbReference type="Proteomes" id="UP000283509"/>
    </source>
</evidence>
<organism evidence="1 2">
    <name type="scientific">Penaeus vannamei</name>
    <name type="common">Whiteleg shrimp</name>
    <name type="synonym">Litopenaeus vannamei</name>
    <dbReference type="NCBI Taxonomy" id="6689"/>
    <lineage>
        <taxon>Eukaryota</taxon>
        <taxon>Metazoa</taxon>
        <taxon>Ecdysozoa</taxon>
        <taxon>Arthropoda</taxon>
        <taxon>Crustacea</taxon>
        <taxon>Multicrustacea</taxon>
        <taxon>Malacostraca</taxon>
        <taxon>Eumalacostraca</taxon>
        <taxon>Eucarida</taxon>
        <taxon>Decapoda</taxon>
        <taxon>Dendrobranchiata</taxon>
        <taxon>Penaeoidea</taxon>
        <taxon>Penaeidae</taxon>
        <taxon>Penaeus</taxon>
    </lineage>
</organism>
<protein>
    <recommendedName>
        <fullName evidence="3">PKD domain-containing protein</fullName>
    </recommendedName>
</protein>
<dbReference type="Proteomes" id="UP000283509">
    <property type="component" value="Unassembled WGS sequence"/>
</dbReference>
<sequence>MDLSPVLVDCPAVVAPRETFLCNVTLFYGHDPSSSSTGGTAVRWRRSGRLVHGGCPSRNLPLQRHSLLRPRPEFQLNRGNGSAVETFRTPAPVMEEVGGPLPQAVVEGMINHAATLMTVSAPVSVADGNTTTAAPVMTGTGSPLGAVVMPEVRLATDAVLLGFNVYAATAGDVEFMIMRPSCSLGTYCPSTSRCDDSCASLGGSNFSCSAPSVFCFHSETCVPQSVLSPSTCRKSDAVLPDVYEKVFGVVLTATAGHNAFLLDQAVYMWPPLQEGDVLGFVPVSAEVAHRYATISEESDLGWATPNPTLVTADREVLGVRHFASVTVTRPVTFSLQQRYSSIGNYTFAVTTSNDLGSVVNSSVIPVQIPIVLGRPFKPVFTPPHVTYRNYTNVTIPVVKGSDILVMFDWGDGNITWKHYTNVTRQNITEVHFYDTVSSYNTVIKVFNLHTTEEPFPPEEWIFNHTLNCQYRCDITHWSFTHTAPVLWPIPGDVEFNISHPAGVQMPTNATYYIDMDDGYVYGYNDTEGVYPYICGGDPGTTFCTDGFFDYTNRSFDQPGDYVVKFGCKNDASNFEWQTMCNVYGEIKNLSSSIQYLPFFPIGGTQYIKGHGPIQDQFPIERNVSFFMDQEQGTVFEYFAELPNGTFLANSSTTQLNIKFQEPGVYTIMVYARNPLQRRSEPVNFTFEVVESVVDVHIDDYYLVSEALAPKACTISWK</sequence>
<keyword evidence="2" id="KW-1185">Reference proteome</keyword>
<accession>A0A423TDG4</accession>
<dbReference type="SUPFAM" id="SSF49299">
    <property type="entry name" value="PKD domain"/>
    <property type="match status" value="1"/>
</dbReference>
<reference evidence="1 2" key="1">
    <citation type="submission" date="2018-04" db="EMBL/GenBank/DDBJ databases">
        <authorList>
            <person name="Zhang X."/>
            <person name="Yuan J."/>
            <person name="Li F."/>
            <person name="Xiang J."/>
        </authorList>
    </citation>
    <scope>NUCLEOTIDE SEQUENCE [LARGE SCALE GENOMIC DNA]</scope>
    <source>
        <tissue evidence="1">Muscle</tissue>
    </source>
</reference>
<dbReference type="EMBL" id="QCYY01001885">
    <property type="protein sequence ID" value="ROT74509.1"/>
    <property type="molecule type" value="Genomic_DNA"/>
</dbReference>
<name>A0A423TDG4_PENVA</name>
<dbReference type="AlphaFoldDB" id="A0A423TDG4"/>
<gene>
    <name evidence="1" type="ORF">C7M84_006986</name>
</gene>
<dbReference type="InterPro" id="IPR035986">
    <property type="entry name" value="PKD_dom_sf"/>
</dbReference>
<comment type="caution">
    <text evidence="1">The sequence shown here is derived from an EMBL/GenBank/DDBJ whole genome shotgun (WGS) entry which is preliminary data.</text>
</comment>
<reference evidence="1 2" key="2">
    <citation type="submission" date="2019-01" db="EMBL/GenBank/DDBJ databases">
        <title>The decoding of complex shrimp genome reveals the adaptation for benthos swimmer, frequently molting mechanism and breeding impact on genome.</title>
        <authorList>
            <person name="Sun Y."/>
            <person name="Gao Y."/>
            <person name="Yu Y."/>
        </authorList>
    </citation>
    <scope>NUCLEOTIDE SEQUENCE [LARGE SCALE GENOMIC DNA]</scope>
    <source>
        <tissue evidence="1">Muscle</tissue>
    </source>
</reference>
<proteinExistence type="predicted"/>